<dbReference type="EMBL" id="JARKHS020026835">
    <property type="protein sequence ID" value="KAK8765972.1"/>
    <property type="molecule type" value="Genomic_DNA"/>
</dbReference>
<dbReference type="AlphaFoldDB" id="A0AAQ4DU32"/>
<sequence length="102" mass="12120">MEFRGRVFWQQRSVFSLRELRERTNSVKASALTHGQAAPLLTVPENLHLPSLMHRFSAHSEWHENLRRWHSCLKRKVLVCEQGMQHRKLVCVQRSTCLLFQK</sequence>
<protein>
    <submittedName>
        <fullName evidence="1">Uncharacterized protein</fullName>
    </submittedName>
</protein>
<organism evidence="1 2">
    <name type="scientific">Amblyomma americanum</name>
    <name type="common">Lone star tick</name>
    <dbReference type="NCBI Taxonomy" id="6943"/>
    <lineage>
        <taxon>Eukaryota</taxon>
        <taxon>Metazoa</taxon>
        <taxon>Ecdysozoa</taxon>
        <taxon>Arthropoda</taxon>
        <taxon>Chelicerata</taxon>
        <taxon>Arachnida</taxon>
        <taxon>Acari</taxon>
        <taxon>Parasitiformes</taxon>
        <taxon>Ixodida</taxon>
        <taxon>Ixodoidea</taxon>
        <taxon>Ixodidae</taxon>
        <taxon>Amblyomminae</taxon>
        <taxon>Amblyomma</taxon>
    </lineage>
</organism>
<proteinExistence type="predicted"/>
<evidence type="ECO:0000313" key="1">
    <source>
        <dbReference type="EMBL" id="KAK8765972.1"/>
    </source>
</evidence>
<accession>A0AAQ4DU32</accession>
<name>A0AAQ4DU32_AMBAM</name>
<keyword evidence="2" id="KW-1185">Reference proteome</keyword>
<comment type="caution">
    <text evidence="1">The sequence shown here is derived from an EMBL/GenBank/DDBJ whole genome shotgun (WGS) entry which is preliminary data.</text>
</comment>
<gene>
    <name evidence="1" type="ORF">V5799_007247</name>
</gene>
<reference evidence="1 2" key="1">
    <citation type="journal article" date="2023" name="Arcadia Sci">
        <title>De novo assembly of a long-read Amblyomma americanum tick genome.</title>
        <authorList>
            <person name="Chou S."/>
            <person name="Poskanzer K.E."/>
            <person name="Rollins M."/>
            <person name="Thuy-Boun P.S."/>
        </authorList>
    </citation>
    <scope>NUCLEOTIDE SEQUENCE [LARGE SCALE GENOMIC DNA]</scope>
    <source>
        <strain evidence="1">F_SG_1</strain>
        <tissue evidence="1">Salivary glands</tissue>
    </source>
</reference>
<dbReference type="Proteomes" id="UP001321473">
    <property type="component" value="Unassembled WGS sequence"/>
</dbReference>
<evidence type="ECO:0000313" key="2">
    <source>
        <dbReference type="Proteomes" id="UP001321473"/>
    </source>
</evidence>